<dbReference type="AlphaFoldDB" id="A0A2D3PTS9"/>
<dbReference type="EMBL" id="CP024704">
    <property type="protein sequence ID" value="ATV71069.1"/>
    <property type="molecule type" value="Genomic_DNA"/>
</dbReference>
<proteinExistence type="inferred from homology"/>
<dbReference type="PANTHER" id="PTHR38776">
    <property type="entry name" value="MLTA-INTERACTING PROTEIN-RELATED"/>
    <property type="match status" value="1"/>
</dbReference>
<evidence type="ECO:0000313" key="8">
    <source>
        <dbReference type="Proteomes" id="UP000230781"/>
    </source>
</evidence>
<feature type="chain" id="PRO_5013944696" evidence="6">
    <location>
        <begin position="19"/>
        <end position="245"/>
    </location>
</feature>
<dbReference type="Pfam" id="PF06629">
    <property type="entry name" value="MipA"/>
    <property type="match status" value="1"/>
</dbReference>
<gene>
    <name evidence="7" type="ORF">CTM98_10625</name>
</gene>
<reference evidence="7 8" key="1">
    <citation type="submission" date="2017-11" db="EMBL/GenBank/DDBJ databases">
        <title>Genome sequencing of Fusobacterium periodonticum KCOM 2555.</title>
        <authorList>
            <person name="Kook J.-K."/>
            <person name="Park S.-N."/>
            <person name="Lim Y.K."/>
        </authorList>
    </citation>
    <scope>NUCLEOTIDE SEQUENCE [LARGE SCALE GENOMIC DNA]</scope>
    <source>
        <strain evidence="7 8">KCOM 2555</strain>
    </source>
</reference>
<feature type="signal peptide" evidence="6">
    <location>
        <begin position="1"/>
        <end position="18"/>
    </location>
</feature>
<keyword evidence="3 6" id="KW-0732">Signal</keyword>
<accession>A0A2D3PTS9</accession>
<evidence type="ECO:0000256" key="3">
    <source>
        <dbReference type="ARBA" id="ARBA00022729"/>
    </source>
</evidence>
<comment type="similarity">
    <text evidence="2">Belongs to the MipA/OmpV family.</text>
</comment>
<dbReference type="PANTHER" id="PTHR38776:SF1">
    <property type="entry name" value="MLTA-INTERACTING PROTEIN-RELATED"/>
    <property type="match status" value="1"/>
</dbReference>
<dbReference type="RefSeq" id="WP_100026982.1">
    <property type="nucleotide sequence ID" value="NZ_CP024704.1"/>
</dbReference>
<evidence type="ECO:0000313" key="7">
    <source>
        <dbReference type="EMBL" id="ATV71069.1"/>
    </source>
</evidence>
<organism evidence="7 8">
    <name type="scientific">Fusobacterium pseudoperiodonticum</name>
    <dbReference type="NCBI Taxonomy" id="2663009"/>
    <lineage>
        <taxon>Bacteria</taxon>
        <taxon>Fusobacteriati</taxon>
        <taxon>Fusobacteriota</taxon>
        <taxon>Fusobacteriia</taxon>
        <taxon>Fusobacteriales</taxon>
        <taxon>Fusobacteriaceae</taxon>
        <taxon>Fusobacterium</taxon>
    </lineage>
</organism>
<comment type="subcellular location">
    <subcellularLocation>
        <location evidence="1">Cell outer membrane</location>
    </subcellularLocation>
</comment>
<protein>
    <submittedName>
        <fullName evidence="7">MipA/OmpV family protein</fullName>
    </submittedName>
</protein>
<dbReference type="GO" id="GO:0009279">
    <property type="term" value="C:cell outer membrane"/>
    <property type="evidence" value="ECO:0007669"/>
    <property type="project" value="UniProtKB-SubCell"/>
</dbReference>
<dbReference type="InterPro" id="IPR010583">
    <property type="entry name" value="MipA"/>
</dbReference>
<sequence length="245" mass="28014">MKKFLFISLLAISVLSQANTQTIGVGAYQKNAVYHSKNQVNMLPIINLEYNNFYLKGYKPGFIFYKEPDFNLSVIVDPIGGYSDFAIKKSQFKDGYKNLNSRNTQVMGGIALDFKFDKNIDGHSEVVFGNHGTKVNVKFNRPYKINDRFTFIPAITFNYYNSRYMDYYLGIKEKDVQNNEKVERVYKGKDTVAGGVSTTLDFSLTEQTSFLVFGGVDVYDKKIKKSDIVKTNNQYYIGAGLRYSF</sequence>
<keyword evidence="4" id="KW-0472">Membrane</keyword>
<evidence type="ECO:0000256" key="4">
    <source>
        <dbReference type="ARBA" id="ARBA00023136"/>
    </source>
</evidence>
<evidence type="ECO:0000256" key="6">
    <source>
        <dbReference type="SAM" id="SignalP"/>
    </source>
</evidence>
<evidence type="ECO:0000256" key="1">
    <source>
        <dbReference type="ARBA" id="ARBA00004442"/>
    </source>
</evidence>
<dbReference type="Proteomes" id="UP000230781">
    <property type="component" value="Chromosome"/>
</dbReference>
<evidence type="ECO:0000256" key="2">
    <source>
        <dbReference type="ARBA" id="ARBA00005722"/>
    </source>
</evidence>
<name>A0A2D3PTS9_9FUSO</name>
<keyword evidence="5" id="KW-0998">Cell outer membrane</keyword>
<evidence type="ECO:0000256" key="5">
    <source>
        <dbReference type="ARBA" id="ARBA00023237"/>
    </source>
</evidence>